<gene>
    <name evidence="2" type="ORF">JOE66_000802</name>
</gene>
<dbReference type="PANTHER" id="PTHR43236">
    <property type="entry name" value="ANTITOXIN HIGA1"/>
    <property type="match status" value="1"/>
</dbReference>
<dbReference type="InterPro" id="IPR052345">
    <property type="entry name" value="Rad_response_metalloprotease"/>
</dbReference>
<dbReference type="RefSeq" id="WP_205106979.1">
    <property type="nucleotide sequence ID" value="NZ_BAAAHT010000017.1"/>
</dbReference>
<evidence type="ECO:0000313" key="2">
    <source>
        <dbReference type="EMBL" id="MBM7471168.1"/>
    </source>
</evidence>
<dbReference type="Gene3D" id="1.10.10.2910">
    <property type="match status" value="1"/>
</dbReference>
<dbReference type="Proteomes" id="UP000776164">
    <property type="component" value="Unassembled WGS sequence"/>
</dbReference>
<reference evidence="2 3" key="1">
    <citation type="submission" date="2021-01" db="EMBL/GenBank/DDBJ databases">
        <title>Sequencing the genomes of 1000 actinobacteria strains.</title>
        <authorList>
            <person name="Klenk H.-P."/>
        </authorList>
    </citation>
    <scope>NUCLEOTIDE SEQUENCE [LARGE SCALE GENOMIC DNA]</scope>
    <source>
        <strain evidence="2 3">DSM 13057</strain>
    </source>
</reference>
<protein>
    <submittedName>
        <fullName evidence="2">Zn-dependent peptidase ImmA (M78 family)</fullName>
    </submittedName>
</protein>
<dbReference type="Pfam" id="PF06114">
    <property type="entry name" value="Peptidase_M78"/>
    <property type="match status" value="1"/>
</dbReference>
<comment type="caution">
    <text evidence="2">The sequence shown here is derived from an EMBL/GenBank/DDBJ whole genome shotgun (WGS) entry which is preliminary data.</text>
</comment>
<dbReference type="InterPro" id="IPR010359">
    <property type="entry name" value="IrrE_HExxH"/>
</dbReference>
<dbReference type="EMBL" id="JAFBBU010000001">
    <property type="protein sequence ID" value="MBM7471168.1"/>
    <property type="molecule type" value="Genomic_DNA"/>
</dbReference>
<proteinExistence type="predicted"/>
<accession>A0ABS2L294</accession>
<dbReference type="PANTHER" id="PTHR43236:SF2">
    <property type="entry name" value="BLL0069 PROTEIN"/>
    <property type="match status" value="1"/>
</dbReference>
<organism evidence="2 3">
    <name type="scientific">Subtercola frigoramans</name>
    <dbReference type="NCBI Taxonomy" id="120298"/>
    <lineage>
        <taxon>Bacteria</taxon>
        <taxon>Bacillati</taxon>
        <taxon>Actinomycetota</taxon>
        <taxon>Actinomycetes</taxon>
        <taxon>Micrococcales</taxon>
        <taxon>Microbacteriaceae</taxon>
        <taxon>Subtercola</taxon>
    </lineage>
</organism>
<keyword evidence="3" id="KW-1185">Reference proteome</keyword>
<evidence type="ECO:0000259" key="1">
    <source>
        <dbReference type="Pfam" id="PF06114"/>
    </source>
</evidence>
<name>A0ABS2L294_9MICO</name>
<feature type="domain" description="IrrE N-terminal-like" evidence="1">
    <location>
        <begin position="35"/>
        <end position="157"/>
    </location>
</feature>
<sequence length="266" mass="29681">MREHEAEAEEKAIAFRDRHGLGIAPIKDLVALAEEYMGLDLVFEELPVGIDALTTKDPEKGKVFVAVAVTANVERQRFTIAHEIAHIEFDDLVEGFSPHPVNPVLEDRAHSFARHLLIPHSGIEHRLIESGAKPMKLQLEHLSLLIQYFGVSPTVVSIQLLEGSWISQETFDEWTEQDAGRLSLRYGWEVQRNAARAISSQKRPSQRLASRAIELYRRGLVPISLVASVRGRSIDETKNDMIAAGIFPENVTADETSGDLGFVDEL</sequence>
<evidence type="ECO:0000313" key="3">
    <source>
        <dbReference type="Proteomes" id="UP000776164"/>
    </source>
</evidence>